<evidence type="ECO:0000259" key="6">
    <source>
        <dbReference type="Pfam" id="PF13515"/>
    </source>
</evidence>
<feature type="transmembrane region" description="Helical" evidence="5">
    <location>
        <begin position="61"/>
        <end position="80"/>
    </location>
</feature>
<name>A0A191ZKQ7_9GAMM</name>
<evidence type="ECO:0000256" key="2">
    <source>
        <dbReference type="ARBA" id="ARBA00022692"/>
    </source>
</evidence>
<dbReference type="EMBL" id="CP016027">
    <property type="protein sequence ID" value="ANJ68432.1"/>
    <property type="molecule type" value="Genomic_DNA"/>
</dbReference>
<feature type="transmembrane region" description="Helical" evidence="5">
    <location>
        <begin position="32"/>
        <end position="49"/>
    </location>
</feature>
<evidence type="ECO:0000256" key="3">
    <source>
        <dbReference type="ARBA" id="ARBA00022989"/>
    </source>
</evidence>
<keyword evidence="3 5" id="KW-1133">Transmembrane helix</keyword>
<evidence type="ECO:0000313" key="8">
    <source>
        <dbReference type="Proteomes" id="UP000078596"/>
    </source>
</evidence>
<dbReference type="KEGG" id="haz:A9404_10785"/>
<dbReference type="GO" id="GO:0016020">
    <property type="term" value="C:membrane"/>
    <property type="evidence" value="ECO:0007669"/>
    <property type="project" value="UniProtKB-SubCell"/>
</dbReference>
<keyword evidence="2 5" id="KW-0812">Transmembrane</keyword>
<feature type="transmembrane region" description="Helical" evidence="5">
    <location>
        <begin position="7"/>
        <end position="26"/>
    </location>
</feature>
<dbReference type="Pfam" id="PF13515">
    <property type="entry name" value="FUSC_2"/>
    <property type="match status" value="1"/>
</dbReference>
<dbReference type="Proteomes" id="UP000078596">
    <property type="component" value="Chromosome"/>
</dbReference>
<feature type="transmembrane region" description="Helical" evidence="5">
    <location>
        <begin position="110"/>
        <end position="126"/>
    </location>
</feature>
<proteinExistence type="predicted"/>
<protein>
    <recommendedName>
        <fullName evidence="6">Integral membrane bound transporter domain-containing protein</fullName>
    </recommendedName>
</protein>
<organism evidence="7 8">
    <name type="scientific">Halothiobacillus diazotrophicus</name>
    <dbReference type="NCBI Taxonomy" id="1860122"/>
    <lineage>
        <taxon>Bacteria</taxon>
        <taxon>Pseudomonadati</taxon>
        <taxon>Pseudomonadota</taxon>
        <taxon>Gammaproteobacteria</taxon>
        <taxon>Chromatiales</taxon>
        <taxon>Halothiobacillaceae</taxon>
        <taxon>Halothiobacillus</taxon>
    </lineage>
</organism>
<sequence length="171" mass="18241">MPEATRIAVQIALVSLASYWAGFHFTHLFHEASASIGGLWSMISGIVVLQATRRETWSSASLRVLGTFIGAVISALYLGVLPFSPWGMALSILATVILCQLFRIPDHARLAAITVAVIMVISSLHPDLNPLQNSALRFSESFLGTAMAVLAILFWPSGGLPARPAEPASGE</sequence>
<evidence type="ECO:0000256" key="1">
    <source>
        <dbReference type="ARBA" id="ARBA00004141"/>
    </source>
</evidence>
<evidence type="ECO:0000313" key="7">
    <source>
        <dbReference type="EMBL" id="ANJ68432.1"/>
    </source>
</evidence>
<keyword evidence="8" id="KW-1185">Reference proteome</keyword>
<evidence type="ECO:0000256" key="5">
    <source>
        <dbReference type="SAM" id="Phobius"/>
    </source>
</evidence>
<dbReference type="AlphaFoldDB" id="A0A191ZKQ7"/>
<feature type="transmembrane region" description="Helical" evidence="5">
    <location>
        <begin position="138"/>
        <end position="155"/>
    </location>
</feature>
<reference evidence="7 8" key="1">
    <citation type="submission" date="2016-06" db="EMBL/GenBank/DDBJ databases">
        <title>Insight into the functional genes involving in sulfur oxidation in Pearl River water.</title>
        <authorList>
            <person name="Luo J."/>
            <person name="Tan X."/>
            <person name="Lin W."/>
        </authorList>
    </citation>
    <scope>NUCLEOTIDE SEQUENCE [LARGE SCALE GENOMIC DNA]</scope>
    <source>
        <strain evidence="7 8">LS2</strain>
    </source>
</reference>
<evidence type="ECO:0000256" key="4">
    <source>
        <dbReference type="ARBA" id="ARBA00023136"/>
    </source>
</evidence>
<dbReference type="InterPro" id="IPR049453">
    <property type="entry name" value="Memb_transporter_dom"/>
</dbReference>
<dbReference type="OrthoDB" id="554793at2"/>
<dbReference type="STRING" id="1860122.A9404_10785"/>
<keyword evidence="4 5" id="KW-0472">Membrane</keyword>
<accession>A0A191ZKQ7</accession>
<comment type="subcellular location">
    <subcellularLocation>
        <location evidence="1">Membrane</location>
        <topology evidence="1">Multi-pass membrane protein</topology>
    </subcellularLocation>
</comment>
<feature type="domain" description="Integral membrane bound transporter" evidence="6">
    <location>
        <begin position="27"/>
        <end position="150"/>
    </location>
</feature>
<gene>
    <name evidence="7" type="ORF">A9404_10785</name>
</gene>